<keyword evidence="4" id="KW-1185">Reference proteome</keyword>
<evidence type="ECO:0000313" key="4">
    <source>
        <dbReference type="Proteomes" id="UP000006727"/>
    </source>
</evidence>
<feature type="compositionally biased region" description="Polar residues" evidence="1">
    <location>
        <begin position="8"/>
        <end position="25"/>
    </location>
</feature>
<dbReference type="EMBL" id="ABEU02000020">
    <property type="protein sequence ID" value="PNR33180.1"/>
    <property type="molecule type" value="Genomic_DNA"/>
</dbReference>
<dbReference type="PaxDb" id="3218-PP1S368_2V6.1"/>
<protein>
    <submittedName>
        <fullName evidence="2 3">Uncharacterized protein</fullName>
    </submittedName>
</protein>
<evidence type="ECO:0000313" key="3">
    <source>
        <dbReference type="EnsemblPlants" id="PAC:32946837.CDS.1"/>
    </source>
</evidence>
<evidence type="ECO:0000313" key="2">
    <source>
        <dbReference type="EMBL" id="PNR33180.1"/>
    </source>
</evidence>
<gene>
    <name evidence="2" type="ORF">PHYPA_025123</name>
</gene>
<dbReference type="AlphaFoldDB" id="A0A2K1IV77"/>
<accession>A0A2K1IV77</accession>
<sequence length="133" mass="14876">MATRLENCKSSHLKSSPDIPSSGSPLLLSQCTTTTTTTISPSQQKSLKSHEVNNLMDITYKINDRKQPSWEKKLVNASQCFYPTLEAEVYSFPMAPWLALASPHTVPHLMLDLGRVKACVLKVISLRLLFLLF</sequence>
<dbReference type="Proteomes" id="UP000006727">
    <property type="component" value="Chromosome 20"/>
</dbReference>
<reference evidence="2 4" key="2">
    <citation type="journal article" date="2018" name="Plant J.">
        <title>The Physcomitrella patens chromosome-scale assembly reveals moss genome structure and evolution.</title>
        <authorList>
            <person name="Lang D."/>
            <person name="Ullrich K.K."/>
            <person name="Murat F."/>
            <person name="Fuchs J."/>
            <person name="Jenkins J."/>
            <person name="Haas F.B."/>
            <person name="Piednoel M."/>
            <person name="Gundlach H."/>
            <person name="Van Bel M."/>
            <person name="Meyberg R."/>
            <person name="Vives C."/>
            <person name="Morata J."/>
            <person name="Symeonidi A."/>
            <person name="Hiss M."/>
            <person name="Muchero W."/>
            <person name="Kamisugi Y."/>
            <person name="Saleh O."/>
            <person name="Blanc G."/>
            <person name="Decker E.L."/>
            <person name="van Gessel N."/>
            <person name="Grimwood J."/>
            <person name="Hayes R.D."/>
            <person name="Graham S.W."/>
            <person name="Gunter L.E."/>
            <person name="McDaniel S.F."/>
            <person name="Hoernstein S.N.W."/>
            <person name="Larsson A."/>
            <person name="Li F.W."/>
            <person name="Perroud P.F."/>
            <person name="Phillips J."/>
            <person name="Ranjan P."/>
            <person name="Rokshar D.S."/>
            <person name="Rothfels C.J."/>
            <person name="Schneider L."/>
            <person name="Shu S."/>
            <person name="Stevenson D.W."/>
            <person name="Thummler F."/>
            <person name="Tillich M."/>
            <person name="Villarreal Aguilar J.C."/>
            <person name="Widiez T."/>
            <person name="Wong G.K."/>
            <person name="Wymore A."/>
            <person name="Zhang Y."/>
            <person name="Zimmer A.D."/>
            <person name="Quatrano R.S."/>
            <person name="Mayer K.F.X."/>
            <person name="Goodstein D."/>
            <person name="Casacuberta J.M."/>
            <person name="Vandepoele K."/>
            <person name="Reski R."/>
            <person name="Cuming A.C."/>
            <person name="Tuskan G.A."/>
            <person name="Maumus F."/>
            <person name="Salse J."/>
            <person name="Schmutz J."/>
            <person name="Rensing S.A."/>
        </authorList>
    </citation>
    <scope>NUCLEOTIDE SEQUENCE [LARGE SCALE GENOMIC DNA]</scope>
    <source>
        <strain evidence="3 4">cv. Gransden 2004</strain>
    </source>
</reference>
<dbReference type="InParanoid" id="A0A2K1IV77"/>
<evidence type="ECO:0000256" key="1">
    <source>
        <dbReference type="SAM" id="MobiDB-lite"/>
    </source>
</evidence>
<feature type="region of interest" description="Disordered" evidence="1">
    <location>
        <begin position="1"/>
        <end position="25"/>
    </location>
</feature>
<dbReference type="EnsemblPlants" id="Pp3c20_14580V3.1">
    <property type="protein sequence ID" value="PAC:32946837.CDS.1"/>
    <property type="gene ID" value="Pp3c20_14580"/>
</dbReference>
<reference evidence="2 4" key="1">
    <citation type="journal article" date="2008" name="Science">
        <title>The Physcomitrella genome reveals evolutionary insights into the conquest of land by plants.</title>
        <authorList>
            <person name="Rensing S."/>
            <person name="Lang D."/>
            <person name="Zimmer A."/>
            <person name="Terry A."/>
            <person name="Salamov A."/>
            <person name="Shapiro H."/>
            <person name="Nishiyama T."/>
            <person name="Perroud P.-F."/>
            <person name="Lindquist E."/>
            <person name="Kamisugi Y."/>
            <person name="Tanahashi T."/>
            <person name="Sakakibara K."/>
            <person name="Fujita T."/>
            <person name="Oishi K."/>
            <person name="Shin-I T."/>
            <person name="Kuroki Y."/>
            <person name="Toyoda A."/>
            <person name="Suzuki Y."/>
            <person name="Hashimoto A."/>
            <person name="Yamaguchi K."/>
            <person name="Sugano A."/>
            <person name="Kohara Y."/>
            <person name="Fujiyama A."/>
            <person name="Anterola A."/>
            <person name="Aoki S."/>
            <person name="Ashton N."/>
            <person name="Barbazuk W.B."/>
            <person name="Barker E."/>
            <person name="Bennetzen J."/>
            <person name="Bezanilla M."/>
            <person name="Blankenship R."/>
            <person name="Cho S.H."/>
            <person name="Dutcher S."/>
            <person name="Estelle M."/>
            <person name="Fawcett J.A."/>
            <person name="Gundlach H."/>
            <person name="Hanada K."/>
            <person name="Heyl A."/>
            <person name="Hicks K.A."/>
            <person name="Hugh J."/>
            <person name="Lohr M."/>
            <person name="Mayer K."/>
            <person name="Melkozernov A."/>
            <person name="Murata T."/>
            <person name="Nelson D."/>
            <person name="Pils B."/>
            <person name="Prigge M."/>
            <person name="Reiss B."/>
            <person name="Renner T."/>
            <person name="Rombauts S."/>
            <person name="Rushton P."/>
            <person name="Sanderfoot A."/>
            <person name="Schween G."/>
            <person name="Shiu S.-H."/>
            <person name="Stueber K."/>
            <person name="Theodoulou F.L."/>
            <person name="Tu H."/>
            <person name="Van de Peer Y."/>
            <person name="Verrier P.J."/>
            <person name="Waters E."/>
            <person name="Wood A."/>
            <person name="Yang L."/>
            <person name="Cove D."/>
            <person name="Cuming A."/>
            <person name="Hasebe M."/>
            <person name="Lucas S."/>
            <person name="Mishler D.B."/>
            <person name="Reski R."/>
            <person name="Grigoriev I."/>
            <person name="Quatrano R.S."/>
            <person name="Boore J.L."/>
        </authorList>
    </citation>
    <scope>NUCLEOTIDE SEQUENCE [LARGE SCALE GENOMIC DNA]</scope>
    <source>
        <strain evidence="3 4">cv. Gransden 2004</strain>
    </source>
</reference>
<name>A0A2K1IV77_PHYPA</name>
<reference evidence="3" key="3">
    <citation type="submission" date="2020-12" db="UniProtKB">
        <authorList>
            <consortium name="EnsemblPlants"/>
        </authorList>
    </citation>
    <scope>IDENTIFICATION</scope>
</reference>
<proteinExistence type="predicted"/>
<organism evidence="2">
    <name type="scientific">Physcomitrium patens</name>
    <name type="common">Spreading-leaved earth moss</name>
    <name type="synonym">Physcomitrella patens</name>
    <dbReference type="NCBI Taxonomy" id="3218"/>
    <lineage>
        <taxon>Eukaryota</taxon>
        <taxon>Viridiplantae</taxon>
        <taxon>Streptophyta</taxon>
        <taxon>Embryophyta</taxon>
        <taxon>Bryophyta</taxon>
        <taxon>Bryophytina</taxon>
        <taxon>Bryopsida</taxon>
        <taxon>Funariidae</taxon>
        <taxon>Funariales</taxon>
        <taxon>Funariaceae</taxon>
        <taxon>Physcomitrium</taxon>
    </lineage>
</organism>
<dbReference type="Gramene" id="Pp3c20_14580V3.1">
    <property type="protein sequence ID" value="PAC:32946837.CDS.1"/>
    <property type="gene ID" value="Pp3c20_14580"/>
</dbReference>